<dbReference type="EMBL" id="QOIP01000007">
    <property type="protein sequence ID" value="RLU20811.1"/>
    <property type="molecule type" value="Genomic_DNA"/>
</dbReference>
<protein>
    <submittedName>
        <fullName evidence="2">Uncharacterized protein</fullName>
    </submittedName>
</protein>
<name>A0A3L8DKB7_OOCBI</name>
<comment type="caution">
    <text evidence="2">The sequence shown here is derived from an EMBL/GenBank/DDBJ whole genome shotgun (WGS) entry which is preliminary data.</text>
</comment>
<dbReference type="AlphaFoldDB" id="A0A3L8DKB7"/>
<accession>A0A3L8DKB7</accession>
<organism evidence="2">
    <name type="scientific">Ooceraea biroi</name>
    <name type="common">Clonal raider ant</name>
    <name type="synonym">Cerapachys biroi</name>
    <dbReference type="NCBI Taxonomy" id="2015173"/>
    <lineage>
        <taxon>Eukaryota</taxon>
        <taxon>Metazoa</taxon>
        <taxon>Ecdysozoa</taxon>
        <taxon>Arthropoda</taxon>
        <taxon>Hexapoda</taxon>
        <taxon>Insecta</taxon>
        <taxon>Pterygota</taxon>
        <taxon>Neoptera</taxon>
        <taxon>Endopterygota</taxon>
        <taxon>Hymenoptera</taxon>
        <taxon>Apocrita</taxon>
        <taxon>Aculeata</taxon>
        <taxon>Formicoidea</taxon>
        <taxon>Formicidae</taxon>
        <taxon>Dorylinae</taxon>
        <taxon>Ooceraea</taxon>
    </lineage>
</organism>
<feature type="region of interest" description="Disordered" evidence="1">
    <location>
        <begin position="59"/>
        <end position="87"/>
    </location>
</feature>
<dbReference type="Proteomes" id="UP000279307">
    <property type="component" value="Chromosome 7"/>
</dbReference>
<reference evidence="2" key="2">
    <citation type="submission" date="2018-07" db="EMBL/GenBank/DDBJ databases">
        <authorList>
            <person name="Mckenzie S.K."/>
            <person name="Kronauer D.J.C."/>
        </authorList>
    </citation>
    <scope>NUCLEOTIDE SEQUENCE</scope>
    <source>
        <strain evidence="2">Clonal line C1</strain>
    </source>
</reference>
<dbReference type="OrthoDB" id="7700898at2759"/>
<feature type="compositionally biased region" description="Pro residues" evidence="1">
    <location>
        <begin position="130"/>
        <end position="143"/>
    </location>
</feature>
<sequence>MRDAYQMATLRQQEATERQGRYYNLRRRDWRPKAGDAVMKREHPLSNAAENFAVATRAAVRRTGDTTATSPPQDTASPGTGPPCAANPRQFRAEIEALFGDLDDLNPDVGMELGVIEDRPSYTSSTTTGGPPPTSPAGPTPRPPARRQPRPPESRPPRRNQPSDNRPRHQPT</sequence>
<evidence type="ECO:0000256" key="1">
    <source>
        <dbReference type="SAM" id="MobiDB-lite"/>
    </source>
</evidence>
<proteinExistence type="predicted"/>
<gene>
    <name evidence="2" type="ORF">DMN91_007425</name>
</gene>
<reference evidence="2" key="1">
    <citation type="journal article" date="2018" name="Genome Res.">
        <title>The genomic architecture and molecular evolution of ant odorant receptors.</title>
        <authorList>
            <person name="McKenzie S.K."/>
            <person name="Kronauer D.J.C."/>
        </authorList>
    </citation>
    <scope>NUCLEOTIDE SEQUENCE [LARGE SCALE GENOMIC DNA]</scope>
    <source>
        <strain evidence="2">Clonal line C1</strain>
    </source>
</reference>
<evidence type="ECO:0000313" key="2">
    <source>
        <dbReference type="EMBL" id="RLU20811.1"/>
    </source>
</evidence>
<feature type="region of interest" description="Disordered" evidence="1">
    <location>
        <begin position="102"/>
        <end position="172"/>
    </location>
</feature>